<evidence type="ECO:0000256" key="3">
    <source>
        <dbReference type="ARBA" id="ARBA00012438"/>
    </source>
</evidence>
<accession>A0ABV9VXZ1</accession>
<dbReference type="SUPFAM" id="SSF47384">
    <property type="entry name" value="Homodimeric domain of signal transducing histidine kinase"/>
    <property type="match status" value="1"/>
</dbReference>
<dbReference type="GO" id="GO:0016301">
    <property type="term" value="F:kinase activity"/>
    <property type="evidence" value="ECO:0007669"/>
    <property type="project" value="UniProtKB-KW"/>
</dbReference>
<evidence type="ECO:0000256" key="2">
    <source>
        <dbReference type="ARBA" id="ARBA00004236"/>
    </source>
</evidence>
<evidence type="ECO:0000256" key="5">
    <source>
        <dbReference type="ARBA" id="ARBA00023012"/>
    </source>
</evidence>
<gene>
    <name evidence="7" type="ORF">ACFPIJ_22500</name>
</gene>
<protein>
    <recommendedName>
        <fullName evidence="3">histidine kinase</fullName>
        <ecNumber evidence="3">2.7.13.3</ecNumber>
    </recommendedName>
</protein>
<dbReference type="EMBL" id="JBHSIU010000027">
    <property type="protein sequence ID" value="MFC5000594.1"/>
    <property type="molecule type" value="Genomic_DNA"/>
</dbReference>
<keyword evidence="7" id="KW-0418">Kinase</keyword>
<dbReference type="RefSeq" id="WP_380117145.1">
    <property type="nucleotide sequence ID" value="NZ_JBHSIU010000027.1"/>
</dbReference>
<dbReference type="SMART" id="SM00388">
    <property type="entry name" value="HisKA"/>
    <property type="match status" value="1"/>
</dbReference>
<keyword evidence="5" id="KW-0902">Two-component regulatory system</keyword>
<dbReference type="Gene3D" id="1.10.287.130">
    <property type="match status" value="1"/>
</dbReference>
<keyword evidence="4" id="KW-0597">Phosphoprotein</keyword>
<evidence type="ECO:0000256" key="1">
    <source>
        <dbReference type="ARBA" id="ARBA00000085"/>
    </source>
</evidence>
<sequence>MAEAVGEATLVVLRARDEAMAAAQAKSAFLATMSHEIRTPMNAVIGMTGLLLDTDLSDGQRELATVVRDSGEALLTIINDILDFSKIEAGQLQLDRPGEPPARA</sequence>
<keyword evidence="8" id="KW-1185">Reference proteome</keyword>
<comment type="subcellular location">
    <subcellularLocation>
        <location evidence="2">Cell membrane</location>
    </subcellularLocation>
</comment>
<dbReference type="CDD" id="cd00082">
    <property type="entry name" value="HisKA"/>
    <property type="match status" value="1"/>
</dbReference>
<feature type="domain" description="Signal transduction histidine kinase dimerisation/phosphoacceptor" evidence="6">
    <location>
        <begin position="25"/>
        <end position="90"/>
    </location>
</feature>
<evidence type="ECO:0000259" key="6">
    <source>
        <dbReference type="SMART" id="SM00388"/>
    </source>
</evidence>
<evidence type="ECO:0000256" key="4">
    <source>
        <dbReference type="ARBA" id="ARBA00022553"/>
    </source>
</evidence>
<keyword evidence="7" id="KW-0808">Transferase</keyword>
<proteinExistence type="predicted"/>
<comment type="caution">
    <text evidence="7">The sequence shown here is derived from an EMBL/GenBank/DDBJ whole genome shotgun (WGS) entry which is preliminary data.</text>
</comment>
<dbReference type="Pfam" id="PF00512">
    <property type="entry name" value="HisKA"/>
    <property type="match status" value="1"/>
</dbReference>
<evidence type="ECO:0000313" key="7">
    <source>
        <dbReference type="EMBL" id="MFC5000594.1"/>
    </source>
</evidence>
<dbReference type="PANTHER" id="PTHR45339">
    <property type="entry name" value="HYBRID SIGNAL TRANSDUCTION HISTIDINE KINASE J"/>
    <property type="match status" value="1"/>
</dbReference>
<name>A0ABV9VXZ1_9ACTN</name>
<comment type="catalytic activity">
    <reaction evidence="1">
        <text>ATP + protein L-histidine = ADP + protein N-phospho-L-histidine.</text>
        <dbReference type="EC" id="2.7.13.3"/>
    </reaction>
</comment>
<dbReference type="InterPro" id="IPR036097">
    <property type="entry name" value="HisK_dim/P_sf"/>
</dbReference>
<dbReference type="Proteomes" id="UP001595912">
    <property type="component" value="Unassembled WGS sequence"/>
</dbReference>
<organism evidence="7 8">
    <name type="scientific">Dactylosporangium cerinum</name>
    <dbReference type="NCBI Taxonomy" id="1434730"/>
    <lineage>
        <taxon>Bacteria</taxon>
        <taxon>Bacillati</taxon>
        <taxon>Actinomycetota</taxon>
        <taxon>Actinomycetes</taxon>
        <taxon>Micromonosporales</taxon>
        <taxon>Micromonosporaceae</taxon>
        <taxon>Dactylosporangium</taxon>
    </lineage>
</organism>
<dbReference type="PANTHER" id="PTHR45339:SF1">
    <property type="entry name" value="HYBRID SIGNAL TRANSDUCTION HISTIDINE KINASE J"/>
    <property type="match status" value="1"/>
</dbReference>
<reference evidence="8" key="1">
    <citation type="journal article" date="2019" name="Int. J. Syst. Evol. Microbiol.">
        <title>The Global Catalogue of Microorganisms (GCM) 10K type strain sequencing project: providing services to taxonomists for standard genome sequencing and annotation.</title>
        <authorList>
            <consortium name="The Broad Institute Genomics Platform"/>
            <consortium name="The Broad Institute Genome Sequencing Center for Infectious Disease"/>
            <person name="Wu L."/>
            <person name="Ma J."/>
        </authorList>
    </citation>
    <scope>NUCLEOTIDE SEQUENCE [LARGE SCALE GENOMIC DNA]</scope>
    <source>
        <strain evidence="8">CGMCC 4.7152</strain>
    </source>
</reference>
<dbReference type="EC" id="2.7.13.3" evidence="3"/>
<evidence type="ECO:0000313" key="8">
    <source>
        <dbReference type="Proteomes" id="UP001595912"/>
    </source>
</evidence>
<dbReference type="InterPro" id="IPR003661">
    <property type="entry name" value="HisK_dim/P_dom"/>
</dbReference>